<dbReference type="SUPFAM" id="SSF53244">
    <property type="entry name" value="MurD-like peptide ligases, peptide-binding domain"/>
    <property type="match status" value="1"/>
</dbReference>
<accession>A0A9D2CS44</accession>
<dbReference type="Pfam" id="PF02875">
    <property type="entry name" value="Mur_ligase_C"/>
    <property type="match status" value="1"/>
</dbReference>
<reference evidence="7" key="2">
    <citation type="submission" date="2021-04" db="EMBL/GenBank/DDBJ databases">
        <authorList>
            <person name="Gilroy R."/>
        </authorList>
    </citation>
    <scope>NUCLEOTIDE SEQUENCE</scope>
    <source>
        <strain evidence="7">1345</strain>
    </source>
</reference>
<dbReference type="InterPro" id="IPR004101">
    <property type="entry name" value="Mur_ligase_C"/>
</dbReference>
<evidence type="ECO:0000256" key="3">
    <source>
        <dbReference type="ARBA" id="ARBA00022840"/>
    </source>
</evidence>
<feature type="transmembrane region" description="Helical" evidence="4">
    <location>
        <begin position="12"/>
        <end position="32"/>
    </location>
</feature>
<evidence type="ECO:0000256" key="4">
    <source>
        <dbReference type="SAM" id="Phobius"/>
    </source>
</evidence>
<keyword evidence="4" id="KW-0472">Membrane</keyword>
<feature type="transmembrane region" description="Helical" evidence="4">
    <location>
        <begin position="119"/>
        <end position="141"/>
    </location>
</feature>
<keyword evidence="2" id="KW-0547">Nucleotide-binding</keyword>
<comment type="caution">
    <text evidence="7">The sequence shown here is derived from an EMBL/GenBank/DDBJ whole genome shotgun (WGS) entry which is preliminary data.</text>
</comment>
<dbReference type="InterPro" id="IPR036565">
    <property type="entry name" value="Mur-like_cat_sf"/>
</dbReference>
<dbReference type="InterPro" id="IPR051046">
    <property type="entry name" value="MurCDEF_CellWall_CoF430Synth"/>
</dbReference>
<dbReference type="EMBL" id="DXCQ01000009">
    <property type="protein sequence ID" value="HIY96241.1"/>
    <property type="molecule type" value="Genomic_DNA"/>
</dbReference>
<evidence type="ECO:0000313" key="8">
    <source>
        <dbReference type="Proteomes" id="UP000886750"/>
    </source>
</evidence>
<dbReference type="Proteomes" id="UP000886750">
    <property type="component" value="Unassembled WGS sequence"/>
</dbReference>
<dbReference type="InterPro" id="IPR036615">
    <property type="entry name" value="Mur_ligase_C_dom_sf"/>
</dbReference>
<evidence type="ECO:0000259" key="5">
    <source>
        <dbReference type="Pfam" id="PF02875"/>
    </source>
</evidence>
<evidence type="ECO:0000256" key="2">
    <source>
        <dbReference type="ARBA" id="ARBA00022741"/>
    </source>
</evidence>
<proteinExistence type="predicted"/>
<dbReference type="Gene3D" id="3.90.190.20">
    <property type="entry name" value="Mur ligase, C-terminal domain"/>
    <property type="match status" value="1"/>
</dbReference>
<dbReference type="AlphaFoldDB" id="A0A9D2CS44"/>
<feature type="transmembrane region" description="Helical" evidence="4">
    <location>
        <begin position="79"/>
        <end position="98"/>
    </location>
</feature>
<feature type="domain" description="Mur ligase C-terminal" evidence="5">
    <location>
        <begin position="418"/>
        <end position="537"/>
    </location>
</feature>
<keyword evidence="1 7" id="KW-0436">Ligase</keyword>
<dbReference type="SUPFAM" id="SSF53623">
    <property type="entry name" value="MurD-like peptide ligases, catalytic domain"/>
    <property type="match status" value="1"/>
</dbReference>
<dbReference type="GO" id="GO:0016881">
    <property type="term" value="F:acid-amino acid ligase activity"/>
    <property type="evidence" value="ECO:0007669"/>
    <property type="project" value="InterPro"/>
</dbReference>
<gene>
    <name evidence="7" type="ORF">H9729_00980</name>
</gene>
<protein>
    <submittedName>
        <fullName evidence="7">UDP-N-acetylmuramoyl-tripeptide--D-alanyl-D-alanine ligase</fullName>
    </submittedName>
</protein>
<dbReference type="PANTHER" id="PTHR43024">
    <property type="entry name" value="UDP-N-ACETYLMURAMOYL-TRIPEPTIDE--D-ALANYL-D-ALANINE LIGASE"/>
    <property type="match status" value="1"/>
</dbReference>
<feature type="transmembrane region" description="Helical" evidence="4">
    <location>
        <begin position="53"/>
        <end position="73"/>
    </location>
</feature>
<dbReference type="Pfam" id="PF08245">
    <property type="entry name" value="Mur_ligase_M"/>
    <property type="match status" value="1"/>
</dbReference>
<dbReference type="InterPro" id="IPR013221">
    <property type="entry name" value="Mur_ligase_cen"/>
</dbReference>
<evidence type="ECO:0000259" key="6">
    <source>
        <dbReference type="Pfam" id="PF08245"/>
    </source>
</evidence>
<keyword evidence="4" id="KW-1133">Transmembrane helix</keyword>
<dbReference type="Gene3D" id="3.40.1190.10">
    <property type="entry name" value="Mur-like, catalytic domain"/>
    <property type="match status" value="1"/>
</dbReference>
<keyword evidence="3" id="KW-0067">ATP-binding</keyword>
<dbReference type="GO" id="GO:0005524">
    <property type="term" value="F:ATP binding"/>
    <property type="evidence" value="ECO:0007669"/>
    <property type="project" value="UniProtKB-KW"/>
</dbReference>
<keyword evidence="4" id="KW-0812">Transmembrane</keyword>
<organism evidence="7 8">
    <name type="scientific">Candidatus Borkfalkia excrementigallinarum</name>
    <dbReference type="NCBI Taxonomy" id="2838506"/>
    <lineage>
        <taxon>Bacteria</taxon>
        <taxon>Bacillati</taxon>
        <taxon>Bacillota</taxon>
        <taxon>Clostridia</taxon>
        <taxon>Christensenellales</taxon>
        <taxon>Christensenellaceae</taxon>
        <taxon>Candidatus Borkfalkia</taxon>
    </lineage>
</organism>
<dbReference type="PANTHER" id="PTHR43024:SF1">
    <property type="entry name" value="UDP-N-ACETYLMURAMOYL-TRIPEPTIDE--D-ALANYL-D-ALANINE LIGASE"/>
    <property type="match status" value="1"/>
</dbReference>
<sequence length="546" mass="58334">MFTLTATVEYIIVALACALLYGLCTFKILGALQQAGYDGKKYAAWTHRKGNMVYSRFILLAFLTALAMLVFGICFSFAGVWAGYIALLPVPLFSALYCSADKRALKVPLVSTKRASRIYLLNVLVLAIAAFALILAGNAVSYYCYALPQRAELEILSHLRYLPVALLPVLLPVFLRAANALEKPFSSAKNRRFLEAAREKLHDAPCVKIGITGSFGKTSVKTMLADILSVKYRVLATPESFNTPLGIARTVADKDLGEYDVFIAEMGARNAGDIRELCELVEPDHCMVTGICPQHVESFGSIENIVAAKGEILAGTKKGGYAVIGQDENTDKLDAAAAGLTKVSVGEHGEFGAFEVVSGPNGIDFKLALGIVQAKAHSKLLGAHNAKNIALAAAMAFKLGLSKEEIAEGIEKIDYIPHRLQPTVVRGVTILDDAYNANVVGAAAALEVLRSFEGRKLVVTPGLVELGVLEEAENAELGAKLAGLDKVILVGETLVSAVKNGYLAAGGEAEKLVTVPTLERAQEMLEGELAAGDTVLFLNDLPDIYN</sequence>
<feature type="domain" description="Mur ligase central" evidence="6">
    <location>
        <begin position="211"/>
        <end position="396"/>
    </location>
</feature>
<evidence type="ECO:0000313" key="7">
    <source>
        <dbReference type="EMBL" id="HIY96241.1"/>
    </source>
</evidence>
<name>A0A9D2CS44_9FIRM</name>
<evidence type="ECO:0000256" key="1">
    <source>
        <dbReference type="ARBA" id="ARBA00022598"/>
    </source>
</evidence>
<reference evidence="7" key="1">
    <citation type="journal article" date="2021" name="PeerJ">
        <title>Extensive microbial diversity within the chicken gut microbiome revealed by metagenomics and culture.</title>
        <authorList>
            <person name="Gilroy R."/>
            <person name="Ravi A."/>
            <person name="Getino M."/>
            <person name="Pursley I."/>
            <person name="Horton D.L."/>
            <person name="Alikhan N.F."/>
            <person name="Baker D."/>
            <person name="Gharbi K."/>
            <person name="Hall N."/>
            <person name="Watson M."/>
            <person name="Adriaenssens E.M."/>
            <person name="Foster-Nyarko E."/>
            <person name="Jarju S."/>
            <person name="Secka A."/>
            <person name="Antonio M."/>
            <person name="Oren A."/>
            <person name="Chaudhuri R.R."/>
            <person name="La Ragione R."/>
            <person name="Hildebrand F."/>
            <person name="Pallen M.J."/>
        </authorList>
    </citation>
    <scope>NUCLEOTIDE SEQUENCE</scope>
    <source>
        <strain evidence="7">1345</strain>
    </source>
</reference>